<dbReference type="InterPro" id="IPR036188">
    <property type="entry name" value="FAD/NAD-bd_sf"/>
</dbReference>
<proteinExistence type="predicted"/>
<organism evidence="2 3">
    <name type="scientific">Novipirellula rosea</name>
    <dbReference type="NCBI Taxonomy" id="1031540"/>
    <lineage>
        <taxon>Bacteria</taxon>
        <taxon>Pseudomonadati</taxon>
        <taxon>Planctomycetota</taxon>
        <taxon>Planctomycetia</taxon>
        <taxon>Pirellulales</taxon>
        <taxon>Pirellulaceae</taxon>
        <taxon>Novipirellula</taxon>
    </lineage>
</organism>
<reference evidence="3" key="1">
    <citation type="journal article" date="2019" name="Int. J. Syst. Evol. Microbiol.">
        <title>The Global Catalogue of Microorganisms (GCM) 10K type strain sequencing project: providing services to taxonomists for standard genome sequencing and annotation.</title>
        <authorList>
            <consortium name="The Broad Institute Genomics Platform"/>
            <consortium name="The Broad Institute Genome Sequencing Center for Infectious Disease"/>
            <person name="Wu L."/>
            <person name="Ma J."/>
        </authorList>
    </citation>
    <scope>NUCLEOTIDE SEQUENCE [LARGE SCALE GENOMIC DNA]</scope>
    <source>
        <strain evidence="3">JCM 17759</strain>
    </source>
</reference>
<dbReference type="PANTHER" id="PTHR40254">
    <property type="entry name" value="BLR0577 PROTEIN"/>
    <property type="match status" value="1"/>
</dbReference>
<dbReference type="PANTHER" id="PTHR40254:SF1">
    <property type="entry name" value="BLR0577 PROTEIN"/>
    <property type="match status" value="1"/>
</dbReference>
<gene>
    <name evidence="2" type="ORF">GCM10023156_49850</name>
</gene>
<sequence length="580" mass="64905">MSIGLRTQAPRTTSAPTKPETVFRVAIVGCGPRGMYCLERITHAIEQQKISAPVQIDIYEPSAFPGAGVVYDPRQPEHLRMNFANHQIDTRHPDSRREDPRNRNLISMSFLQWAAANRPEWSDPTGYAPRGVVGEYLHDCFLRIMERLQKVAMVNLHPTKVIDIENAQDRWILSTANNDACYDEVVLTVGHEGWRSAESYRIGDVIADIPCIFPTQSQLSSTAVPSESVVAIRGFGLTWIDAALSLTEGRGGKFTEVDGRWSYQCSGNEPKRMLPFSRSGRPMLAKSLVTEEQKLKPVWAKFSKQLRILASTAKLTRTSDDENDKPHFRADAWPIIINAATEALHTLRPDVDRFNVQQWFRDWSRWRIVDREVVAQLRHSYDVATGRKPVDEAWALGLAWRQLYPALVELVSQEGLASSSVDGFQRIATEMERIAFGPPAENVGRILALYEAGLIDLSFLANATPMRDATGKKTLACGNRVMEVDLIIDATIPGPHQNEQGGILDRLASDTFVHHDRAGLHVNESGRLVQRNGDELPGIAIFGRVTEGSVLGNDTLSRTLHAHLDRWTTSLIHSRKRTLS</sequence>
<dbReference type="InterPro" id="IPR052189">
    <property type="entry name" value="L-asp_N-monooxygenase_NS-form"/>
</dbReference>
<dbReference type="EMBL" id="BAABGA010000067">
    <property type="protein sequence ID" value="GAA4463976.1"/>
    <property type="molecule type" value="Genomic_DNA"/>
</dbReference>
<dbReference type="InterPro" id="IPR038732">
    <property type="entry name" value="HpyO/CreE_NAD-binding"/>
</dbReference>
<keyword evidence="3" id="KW-1185">Reference proteome</keyword>
<name>A0ABP8ND86_9BACT</name>
<feature type="domain" description="FAD-dependent urate hydroxylase HpyO/Asp monooxygenase CreE-like FAD/NAD(P)-binding" evidence="1">
    <location>
        <begin position="26"/>
        <end position="191"/>
    </location>
</feature>
<dbReference type="RefSeq" id="WP_345326495.1">
    <property type="nucleotide sequence ID" value="NZ_BAABGA010000067.1"/>
</dbReference>
<comment type="caution">
    <text evidence="2">The sequence shown here is derived from an EMBL/GenBank/DDBJ whole genome shotgun (WGS) entry which is preliminary data.</text>
</comment>
<protein>
    <submittedName>
        <fullName evidence="2">FAD/NAD(P)-binding domain-containing protein</fullName>
    </submittedName>
</protein>
<dbReference type="Pfam" id="PF13454">
    <property type="entry name" value="NAD_binding_9"/>
    <property type="match status" value="1"/>
</dbReference>
<evidence type="ECO:0000313" key="2">
    <source>
        <dbReference type="EMBL" id="GAA4463976.1"/>
    </source>
</evidence>
<dbReference type="SUPFAM" id="SSF51905">
    <property type="entry name" value="FAD/NAD(P)-binding domain"/>
    <property type="match status" value="1"/>
</dbReference>
<dbReference type="Proteomes" id="UP001500840">
    <property type="component" value="Unassembled WGS sequence"/>
</dbReference>
<accession>A0ABP8ND86</accession>
<evidence type="ECO:0000313" key="3">
    <source>
        <dbReference type="Proteomes" id="UP001500840"/>
    </source>
</evidence>
<evidence type="ECO:0000259" key="1">
    <source>
        <dbReference type="Pfam" id="PF13454"/>
    </source>
</evidence>